<dbReference type="GO" id="GO:0003684">
    <property type="term" value="F:damaged DNA binding"/>
    <property type="evidence" value="ECO:0007669"/>
    <property type="project" value="InterPro"/>
</dbReference>
<gene>
    <name evidence="11 16" type="primary">radA</name>
    <name evidence="16" type="ORF">FYJ66_03180</name>
</gene>
<evidence type="ECO:0000256" key="8">
    <source>
        <dbReference type="ARBA" id="ARBA00023016"/>
    </source>
</evidence>
<evidence type="ECO:0000256" key="10">
    <source>
        <dbReference type="ARBA" id="ARBA00023204"/>
    </source>
</evidence>
<feature type="domain" description="RecA family profile 1" evidence="15">
    <location>
        <begin position="68"/>
        <end position="218"/>
    </location>
</feature>
<dbReference type="Pfam" id="PF18073">
    <property type="entry name" value="Zn_ribbon_LapB"/>
    <property type="match status" value="1"/>
</dbReference>
<evidence type="ECO:0000313" key="16">
    <source>
        <dbReference type="EMBL" id="MST68594.1"/>
    </source>
</evidence>
<proteinExistence type="inferred from homology"/>
<evidence type="ECO:0000256" key="12">
    <source>
        <dbReference type="NCBIfam" id="TIGR00416"/>
    </source>
</evidence>
<dbReference type="HAMAP" id="MF_01498">
    <property type="entry name" value="RadA_bact"/>
    <property type="match status" value="1"/>
</dbReference>
<evidence type="ECO:0000259" key="15">
    <source>
        <dbReference type="PROSITE" id="PS50162"/>
    </source>
</evidence>
<dbReference type="NCBIfam" id="TIGR00416">
    <property type="entry name" value="sms"/>
    <property type="match status" value="1"/>
</dbReference>
<dbReference type="PRINTS" id="PR01874">
    <property type="entry name" value="DNAREPAIRADA"/>
</dbReference>
<dbReference type="Gene3D" id="3.30.230.10">
    <property type="match status" value="1"/>
</dbReference>
<dbReference type="InterPro" id="IPR004504">
    <property type="entry name" value="DNA_repair_RadA"/>
</dbReference>
<comment type="function">
    <text evidence="13">DNA-dependent ATPase involved in processing of recombination intermediates, plays a role in repairing DNA breaks. Stimulates the branch migration of RecA-mediated strand transfer reactions, allowing the 3' invading strand to extend heteroduplex DNA faster. Binds ssDNA in the presence of ADP but not other nucleotides, has ATPase activity that is stimulated by ssDNA and various branched DNA structures, but inhibited by SSB. Does not have RecA's homology-searching function.</text>
</comment>
<comment type="caution">
    <text evidence="16">The sequence shown here is derived from an EMBL/GenBank/DDBJ whole genome shotgun (WGS) entry which is preliminary data.</text>
</comment>
<dbReference type="RefSeq" id="WP_154572061.1">
    <property type="nucleotide sequence ID" value="NZ_VUNB01000002.1"/>
</dbReference>
<dbReference type="GO" id="GO:0000725">
    <property type="term" value="P:recombinational repair"/>
    <property type="evidence" value="ECO:0007669"/>
    <property type="project" value="UniProtKB-UniRule"/>
</dbReference>
<dbReference type="EMBL" id="VUNB01000002">
    <property type="protein sequence ID" value="MST68594.1"/>
    <property type="molecule type" value="Genomic_DNA"/>
</dbReference>
<comment type="domain">
    <text evidence="11">The middle region has homology to RecA with ATPase motifs including the RadA KNRFG motif, while the C-terminus is homologous to Lon protease.</text>
</comment>
<keyword evidence="4 13" id="KW-0863">Zinc-finger</keyword>
<evidence type="ECO:0000256" key="4">
    <source>
        <dbReference type="ARBA" id="ARBA00022771"/>
    </source>
</evidence>
<evidence type="ECO:0000256" key="1">
    <source>
        <dbReference type="ARBA" id="ARBA00022723"/>
    </source>
</evidence>
<dbReference type="FunFam" id="3.40.50.300:FF:000050">
    <property type="entry name" value="DNA repair protein RadA"/>
    <property type="match status" value="1"/>
</dbReference>
<keyword evidence="2 11" id="KW-0547">Nucleotide-binding</keyword>
<sequence>MAKKIKKIFLCSECGFESPAWAGQCPNCRSWGTLQEYTPPAESRPDDRRRKLSDSPGPVQLGKVGTRTYSRIDTGIGELNRVLGGGAIPGSLILISGEPGIGKSTLIIQASDSVAKTYGRVLYVSGEESEEQIRLRADRVCPGISDELYIFSETNMERVLRACRELKPKFLVIDSIQTMYTQDLDNIAGSITQIRACSNLLMQYGKAEGVPVFIVAHINKSGDIAGPKTIEHMVDVVLSFTGERNGELRLLRAFKNRFGTTEEIGAFRMGALGMEQVTDLSGSLIENMDVGEEGSVVSGVYEGSRPVFFEIQALVSPANVGFARRTSVGVDNNRLNMILAVLEKKAGISLLNYDVYVNVVGGIKPDSPSADLAVALAIYSSFKGIAPSSRLMALGEVGLTGNLRSVRNVDKILPEAERLGFDAVIVPERTSIQKQISIRVLKAAGLRDAIRFFH</sequence>
<dbReference type="CDD" id="cd01121">
    <property type="entry name" value="RadA_SMS_N"/>
    <property type="match status" value="1"/>
</dbReference>
<keyword evidence="5" id="KW-0378">Hydrolase</keyword>
<dbReference type="InterPro" id="IPR014721">
    <property type="entry name" value="Ribsml_uS5_D2-typ_fold_subgr"/>
</dbReference>
<dbReference type="PROSITE" id="PS50162">
    <property type="entry name" value="RECA_2"/>
    <property type="match status" value="1"/>
</dbReference>
<keyword evidence="1 11" id="KW-0479">Metal-binding</keyword>
<keyword evidence="8 11" id="KW-0346">Stress response</keyword>
<feature type="compositionally biased region" description="Basic and acidic residues" evidence="14">
    <location>
        <begin position="43"/>
        <end position="53"/>
    </location>
</feature>
<dbReference type="InterPro" id="IPR003593">
    <property type="entry name" value="AAA+_ATPase"/>
</dbReference>
<dbReference type="SUPFAM" id="SSF52540">
    <property type="entry name" value="P-loop containing nucleoside triphosphate hydrolases"/>
    <property type="match status" value="1"/>
</dbReference>
<evidence type="ECO:0000256" key="7">
    <source>
        <dbReference type="ARBA" id="ARBA00022840"/>
    </source>
</evidence>
<evidence type="ECO:0000256" key="14">
    <source>
        <dbReference type="SAM" id="MobiDB-lite"/>
    </source>
</evidence>
<comment type="similarity">
    <text evidence="11 13">Belongs to the RecA family. RadA subfamily.</text>
</comment>
<feature type="short sequence motif" description="RadA KNRFG motif" evidence="11">
    <location>
        <begin position="255"/>
        <end position="259"/>
    </location>
</feature>
<dbReference type="GO" id="GO:0005829">
    <property type="term" value="C:cytosol"/>
    <property type="evidence" value="ECO:0007669"/>
    <property type="project" value="TreeGrafter"/>
</dbReference>
<dbReference type="InterPro" id="IPR020568">
    <property type="entry name" value="Ribosomal_Su5_D2-typ_SF"/>
</dbReference>
<dbReference type="AlphaFoldDB" id="A0A6A8M9U1"/>
<dbReference type="Gene3D" id="3.40.50.300">
    <property type="entry name" value="P-loop containing nucleotide triphosphate hydrolases"/>
    <property type="match status" value="1"/>
</dbReference>
<dbReference type="InterPro" id="IPR027417">
    <property type="entry name" value="P-loop_NTPase"/>
</dbReference>
<dbReference type="Pfam" id="PF13541">
    <property type="entry name" value="ChlI"/>
    <property type="match status" value="1"/>
</dbReference>
<feature type="region of interest" description="Disordered" evidence="14">
    <location>
        <begin position="36"/>
        <end position="63"/>
    </location>
</feature>
<feature type="binding site" evidence="11">
    <location>
        <begin position="97"/>
        <end position="104"/>
    </location>
    <ligand>
        <name>ATP</name>
        <dbReference type="ChEBI" id="CHEBI:30616"/>
    </ligand>
</feature>
<dbReference type="GO" id="GO:0016787">
    <property type="term" value="F:hydrolase activity"/>
    <property type="evidence" value="ECO:0007669"/>
    <property type="project" value="UniProtKB-KW"/>
</dbReference>
<dbReference type="PANTHER" id="PTHR32472:SF10">
    <property type="entry name" value="DNA REPAIR PROTEIN RADA-LIKE PROTEIN"/>
    <property type="match status" value="1"/>
</dbReference>
<dbReference type="Pfam" id="PF13481">
    <property type="entry name" value="AAA_25"/>
    <property type="match status" value="1"/>
</dbReference>
<evidence type="ECO:0000256" key="9">
    <source>
        <dbReference type="ARBA" id="ARBA00023125"/>
    </source>
</evidence>
<keyword evidence="10 11" id="KW-0234">DNA repair</keyword>
<evidence type="ECO:0000256" key="11">
    <source>
        <dbReference type="HAMAP-Rule" id="MF_01498"/>
    </source>
</evidence>
<keyword evidence="6 13" id="KW-0862">Zinc</keyword>
<reference evidence="16" key="1">
    <citation type="submission" date="2019-09" db="EMBL/GenBank/DDBJ databases">
        <title>In-depth cultivation of the pig gut microbiome towards novel bacterial diversity and tailored functional studies.</title>
        <authorList>
            <person name="Wylensek D."/>
            <person name="Hitch T.C.A."/>
            <person name="Clavel T."/>
        </authorList>
    </citation>
    <scope>NUCLEOTIDE SEQUENCE</scope>
    <source>
        <strain evidence="16">RF-744-FAT-WT-3</strain>
    </source>
</reference>
<dbReference type="InterPro" id="IPR041166">
    <property type="entry name" value="Rubredoxin_2"/>
</dbReference>
<dbReference type="GO" id="GO:0008270">
    <property type="term" value="F:zinc ion binding"/>
    <property type="evidence" value="ECO:0007669"/>
    <property type="project" value="UniProtKB-KW"/>
</dbReference>
<evidence type="ECO:0000256" key="5">
    <source>
        <dbReference type="ARBA" id="ARBA00022801"/>
    </source>
</evidence>
<evidence type="ECO:0000256" key="3">
    <source>
        <dbReference type="ARBA" id="ARBA00022763"/>
    </source>
</evidence>
<accession>A0A6A8M9U1</accession>
<protein>
    <recommendedName>
        <fullName evidence="11 12">DNA repair protein RadA</fullName>
    </recommendedName>
</protein>
<dbReference type="SUPFAM" id="SSF54211">
    <property type="entry name" value="Ribosomal protein S5 domain 2-like"/>
    <property type="match status" value="1"/>
</dbReference>
<dbReference type="SMART" id="SM00382">
    <property type="entry name" value="AAA"/>
    <property type="match status" value="1"/>
</dbReference>
<dbReference type="PANTHER" id="PTHR32472">
    <property type="entry name" value="DNA REPAIR PROTEIN RADA"/>
    <property type="match status" value="1"/>
</dbReference>
<keyword evidence="9 11" id="KW-0238">DNA-binding</keyword>
<dbReference type="InterPro" id="IPR020588">
    <property type="entry name" value="RecA_ATP-bd"/>
</dbReference>
<dbReference type="GO" id="GO:0005524">
    <property type="term" value="F:ATP binding"/>
    <property type="evidence" value="ECO:0007669"/>
    <property type="project" value="UniProtKB-UniRule"/>
</dbReference>
<dbReference type="GO" id="GO:0140664">
    <property type="term" value="F:ATP-dependent DNA damage sensor activity"/>
    <property type="evidence" value="ECO:0007669"/>
    <property type="project" value="InterPro"/>
</dbReference>
<name>A0A6A8M9U1_9FIRM</name>
<evidence type="ECO:0000256" key="6">
    <source>
        <dbReference type="ARBA" id="ARBA00022833"/>
    </source>
</evidence>
<evidence type="ECO:0000256" key="2">
    <source>
        <dbReference type="ARBA" id="ARBA00022741"/>
    </source>
</evidence>
<evidence type="ECO:0000256" key="13">
    <source>
        <dbReference type="RuleBase" id="RU003555"/>
    </source>
</evidence>
<keyword evidence="7 11" id="KW-0067">ATP-binding</keyword>
<keyword evidence="3 11" id="KW-0227">DNA damage</keyword>
<feature type="region of interest" description="Lon-protease-like" evidence="11">
    <location>
        <begin position="354"/>
        <end position="454"/>
    </location>
</feature>
<comment type="function">
    <text evidence="11">Plays a role in repairing double-strand DNA breaks, probably involving stabilizing or processing branched DNA or blocked replication forks.</text>
</comment>
<organism evidence="16">
    <name type="scientific">Baileyella intestinalis</name>
    <dbReference type="NCBI Taxonomy" id="2606709"/>
    <lineage>
        <taxon>Bacteria</taxon>
        <taxon>Bacillati</taxon>
        <taxon>Bacillota</taxon>
        <taxon>Clostridia</taxon>
        <taxon>Peptostreptococcales</taxon>
        <taxon>Anaerovoracaceae</taxon>
        <taxon>Baileyella</taxon>
    </lineage>
</organism>